<dbReference type="EMBL" id="DVMJ01000071">
    <property type="protein sequence ID" value="HIU14078.1"/>
    <property type="molecule type" value="Genomic_DNA"/>
</dbReference>
<sequence>MYLEAAKELLAWIDRSPTSFHAVAVMKEELEKAGAIGLSEAQRWHLEPGKRYYVTRNDSSIIAFRVGRELENYSFNIVASHSDSPTFKLKENAELEIRGHYTTLDTEGYGGMLCSTWFDRPLSLAGRAIVKSGDTYETKLVNIDRDLLIIPNVAIHMNREANNGFKYNLQTDLLPLLEAGTPTKDAICQLVSETLGVAKEDIYGLDLFLYNRMKPTILGLNNELIASGRLDDLQCGFTSMKAFIEGENEKSINVFACFDNEEVGSGTKQGAASTFLKDTLTRINRALGKSEEDYHCALASSFMISADNAHAVHPNHPEKTDALNCVYMNEGIVVKACASQSYTTDAMSAAVFKGICEKAGVPVQFFANRSDARGGGTLGNIQSRTVSINSVDIGLAQLAMHSAYEMAGVKDTYYMEEALRTFYSSHLESTEKGLQVTQ</sequence>
<dbReference type="Gene3D" id="2.30.250.10">
    <property type="entry name" value="Aminopeptidase i, Domain 2"/>
    <property type="match status" value="1"/>
</dbReference>
<dbReference type="InterPro" id="IPR001948">
    <property type="entry name" value="Peptidase_M18"/>
</dbReference>
<comment type="similarity">
    <text evidence="2 9">Belongs to the peptidase M18 family.</text>
</comment>
<dbReference type="AlphaFoldDB" id="A0A9D1HP10"/>
<dbReference type="Proteomes" id="UP000824175">
    <property type="component" value="Unassembled WGS sequence"/>
</dbReference>
<dbReference type="NCBIfam" id="NF002759">
    <property type="entry name" value="PRK02813.1"/>
    <property type="match status" value="1"/>
</dbReference>
<dbReference type="SUPFAM" id="SSF101821">
    <property type="entry name" value="Aminopeptidase/glucanase lid domain"/>
    <property type="match status" value="1"/>
</dbReference>
<dbReference type="SUPFAM" id="SSF53187">
    <property type="entry name" value="Zn-dependent exopeptidases"/>
    <property type="match status" value="1"/>
</dbReference>
<dbReference type="Pfam" id="PF02127">
    <property type="entry name" value="Peptidase_M18"/>
    <property type="match status" value="1"/>
</dbReference>
<keyword evidence="8 9" id="KW-0482">Metalloprotease</keyword>
<evidence type="ECO:0000256" key="8">
    <source>
        <dbReference type="ARBA" id="ARBA00023049"/>
    </source>
</evidence>
<dbReference type="GO" id="GO:0004177">
    <property type="term" value="F:aminopeptidase activity"/>
    <property type="evidence" value="ECO:0007669"/>
    <property type="project" value="UniProtKB-KW"/>
</dbReference>
<keyword evidence="5 9" id="KW-0479">Metal-binding</keyword>
<dbReference type="GO" id="GO:0005737">
    <property type="term" value="C:cytoplasm"/>
    <property type="evidence" value="ECO:0007669"/>
    <property type="project" value="UniProtKB-ARBA"/>
</dbReference>
<dbReference type="GO" id="GO:0008270">
    <property type="term" value="F:zinc ion binding"/>
    <property type="evidence" value="ECO:0007669"/>
    <property type="project" value="InterPro"/>
</dbReference>
<evidence type="ECO:0000256" key="5">
    <source>
        <dbReference type="ARBA" id="ARBA00022723"/>
    </source>
</evidence>
<keyword evidence="4 9" id="KW-0645">Protease</keyword>
<reference evidence="11" key="2">
    <citation type="journal article" date="2021" name="PeerJ">
        <title>Extensive microbial diversity within the chicken gut microbiome revealed by metagenomics and culture.</title>
        <authorList>
            <person name="Gilroy R."/>
            <person name="Ravi A."/>
            <person name="Getino M."/>
            <person name="Pursley I."/>
            <person name="Horton D.L."/>
            <person name="Alikhan N.F."/>
            <person name="Baker D."/>
            <person name="Gharbi K."/>
            <person name="Hall N."/>
            <person name="Watson M."/>
            <person name="Adriaenssens E.M."/>
            <person name="Foster-Nyarko E."/>
            <person name="Jarju S."/>
            <person name="Secka A."/>
            <person name="Antonio M."/>
            <person name="Oren A."/>
            <person name="Chaudhuri R.R."/>
            <person name="La Ragione R."/>
            <person name="Hildebrand F."/>
            <person name="Pallen M.J."/>
        </authorList>
    </citation>
    <scope>NUCLEOTIDE SEQUENCE</scope>
    <source>
        <strain evidence="11">CHK195-11698</strain>
    </source>
</reference>
<evidence type="ECO:0000256" key="7">
    <source>
        <dbReference type="ARBA" id="ARBA00022833"/>
    </source>
</evidence>
<proteinExistence type="inferred from homology"/>
<reference evidence="11" key="1">
    <citation type="submission" date="2020-10" db="EMBL/GenBank/DDBJ databases">
        <authorList>
            <person name="Gilroy R."/>
        </authorList>
    </citation>
    <scope>NUCLEOTIDE SEQUENCE</scope>
    <source>
        <strain evidence="11">CHK195-11698</strain>
    </source>
</reference>
<protein>
    <recommendedName>
        <fullName evidence="10">M18 family aminopeptidase</fullName>
        <ecNumber evidence="10">3.4.11.-</ecNumber>
    </recommendedName>
</protein>
<keyword evidence="6 9" id="KW-0378">Hydrolase</keyword>
<comment type="caution">
    <text evidence="11">The sequence shown here is derived from an EMBL/GenBank/DDBJ whole genome shotgun (WGS) entry which is preliminary data.</text>
</comment>
<dbReference type="Gene3D" id="3.40.630.10">
    <property type="entry name" value="Zn peptidases"/>
    <property type="match status" value="1"/>
</dbReference>
<evidence type="ECO:0000256" key="6">
    <source>
        <dbReference type="ARBA" id="ARBA00022801"/>
    </source>
</evidence>
<evidence type="ECO:0000313" key="11">
    <source>
        <dbReference type="EMBL" id="HIU14078.1"/>
    </source>
</evidence>
<keyword evidence="7 9" id="KW-0862">Zinc</keyword>
<keyword evidence="3 9" id="KW-0031">Aminopeptidase</keyword>
<dbReference type="GO" id="GO:0008237">
    <property type="term" value="F:metallopeptidase activity"/>
    <property type="evidence" value="ECO:0007669"/>
    <property type="project" value="UniProtKB-KW"/>
</dbReference>
<dbReference type="PANTHER" id="PTHR28570">
    <property type="entry name" value="ASPARTYL AMINOPEPTIDASE"/>
    <property type="match status" value="1"/>
</dbReference>
<dbReference type="PANTHER" id="PTHR28570:SF3">
    <property type="entry name" value="ASPARTYL AMINOPEPTIDASE"/>
    <property type="match status" value="1"/>
</dbReference>
<evidence type="ECO:0000256" key="10">
    <source>
        <dbReference type="RuleBase" id="RU004387"/>
    </source>
</evidence>
<accession>A0A9D1HP10</accession>
<evidence type="ECO:0000256" key="3">
    <source>
        <dbReference type="ARBA" id="ARBA00022438"/>
    </source>
</evidence>
<evidence type="ECO:0000256" key="4">
    <source>
        <dbReference type="ARBA" id="ARBA00022670"/>
    </source>
</evidence>
<dbReference type="InterPro" id="IPR023358">
    <property type="entry name" value="Peptidase_M18_dom2"/>
</dbReference>
<evidence type="ECO:0000256" key="9">
    <source>
        <dbReference type="RuleBase" id="RU004386"/>
    </source>
</evidence>
<dbReference type="PRINTS" id="PR00932">
    <property type="entry name" value="AMINO1PTASE"/>
</dbReference>
<evidence type="ECO:0000256" key="2">
    <source>
        <dbReference type="ARBA" id="ARBA00008290"/>
    </source>
</evidence>
<evidence type="ECO:0000256" key="1">
    <source>
        <dbReference type="ARBA" id="ARBA00001947"/>
    </source>
</evidence>
<comment type="cofactor">
    <cofactor evidence="1 10">
        <name>Zn(2+)</name>
        <dbReference type="ChEBI" id="CHEBI:29105"/>
    </cofactor>
</comment>
<evidence type="ECO:0000313" key="12">
    <source>
        <dbReference type="Proteomes" id="UP000824175"/>
    </source>
</evidence>
<dbReference type="EC" id="3.4.11.-" evidence="10"/>
<dbReference type="GO" id="GO:0006508">
    <property type="term" value="P:proteolysis"/>
    <property type="evidence" value="ECO:0007669"/>
    <property type="project" value="UniProtKB-KW"/>
</dbReference>
<dbReference type="CDD" id="cd05658">
    <property type="entry name" value="M18_DAP"/>
    <property type="match status" value="1"/>
</dbReference>
<organism evidence="11 12">
    <name type="scientific">Candidatus Fimiplasma intestinipullorum</name>
    <dbReference type="NCBI Taxonomy" id="2840825"/>
    <lineage>
        <taxon>Bacteria</taxon>
        <taxon>Bacillati</taxon>
        <taxon>Bacillota</taxon>
        <taxon>Clostridia</taxon>
        <taxon>Eubacteriales</taxon>
        <taxon>Candidatus Fimiplasma</taxon>
    </lineage>
</organism>
<gene>
    <name evidence="11" type="ORF">IAD15_08425</name>
</gene>
<name>A0A9D1HP10_9FIRM</name>